<dbReference type="PANTHER" id="PTHR13032:SF6">
    <property type="entry name" value="MITOCHONDRIAL IMPORT INNER MEMBRANE TRANSLOCASE SUBUNIT TIM21"/>
    <property type="match status" value="1"/>
</dbReference>
<keyword evidence="8" id="KW-0999">Mitochondrion inner membrane</keyword>
<gene>
    <name evidence="10" type="ORF">TeGR_g5897</name>
</gene>
<evidence type="ECO:0000256" key="4">
    <source>
        <dbReference type="ARBA" id="ARBA00022946"/>
    </source>
</evidence>
<dbReference type="InterPro" id="IPR013261">
    <property type="entry name" value="Tim21"/>
</dbReference>
<sequence>MFSPRLLSLSRRALPRASSLRLLPRRLQSSKPPKQQADAHGNTSSVSTEVLTPGEKVQAGMYLTRNLALLGLAGACAFYIGVELFPTRMSPNSIMNESFELVRGNESCRRLYGEDMKCYGRDGGGKREGRRNFVEHTATPAELTPEKAERSRVRYNLEGHDGAAHGFVFAEVSKGMDSGEFVYVMVQNKRGGATHTIVDNRSALAAGVYGKSAGGGMSALLGGGGGK</sequence>
<feature type="region of interest" description="Disordered" evidence="9">
    <location>
        <begin position="24"/>
        <end position="50"/>
    </location>
</feature>
<keyword evidence="3" id="KW-0812">Transmembrane</keyword>
<comment type="subcellular location">
    <subcellularLocation>
        <location evidence="8">Mitochondrion inner membrane</location>
        <topology evidence="8">Single-pass membrane protein</topology>
    </subcellularLocation>
    <subcellularLocation>
        <location evidence="1">Mitochondrion membrane</location>
        <topology evidence="1">Single-pass membrane protein</topology>
    </subcellularLocation>
</comment>
<organism evidence="10 11">
    <name type="scientific">Tetraparma gracilis</name>
    <dbReference type="NCBI Taxonomy" id="2962635"/>
    <lineage>
        <taxon>Eukaryota</taxon>
        <taxon>Sar</taxon>
        <taxon>Stramenopiles</taxon>
        <taxon>Ochrophyta</taxon>
        <taxon>Bolidophyceae</taxon>
        <taxon>Parmales</taxon>
        <taxon>Triparmaceae</taxon>
        <taxon>Tetraparma</taxon>
    </lineage>
</organism>
<comment type="subunit">
    <text evidence="8">Component of the TIM23 complex.</text>
</comment>
<reference evidence="10 11" key="1">
    <citation type="journal article" date="2023" name="Commun. Biol.">
        <title>Genome analysis of Parmales, the sister group of diatoms, reveals the evolutionary specialization of diatoms from phago-mixotrophs to photoautotrophs.</title>
        <authorList>
            <person name="Ban H."/>
            <person name="Sato S."/>
            <person name="Yoshikawa S."/>
            <person name="Yamada K."/>
            <person name="Nakamura Y."/>
            <person name="Ichinomiya M."/>
            <person name="Sato N."/>
            <person name="Blanc-Mathieu R."/>
            <person name="Endo H."/>
            <person name="Kuwata A."/>
            <person name="Ogata H."/>
        </authorList>
    </citation>
    <scope>NUCLEOTIDE SEQUENCE [LARGE SCALE GENOMIC DNA]</scope>
</reference>
<evidence type="ECO:0000256" key="9">
    <source>
        <dbReference type="SAM" id="MobiDB-lite"/>
    </source>
</evidence>
<dbReference type="EMBL" id="BRYB01006604">
    <property type="protein sequence ID" value="GMI52913.1"/>
    <property type="molecule type" value="Genomic_DNA"/>
</dbReference>
<dbReference type="Pfam" id="PF08294">
    <property type="entry name" value="TIM21"/>
    <property type="match status" value="1"/>
</dbReference>
<evidence type="ECO:0000256" key="5">
    <source>
        <dbReference type="ARBA" id="ARBA00022989"/>
    </source>
</evidence>
<dbReference type="PANTHER" id="PTHR13032">
    <property type="entry name" value="MITOCHONDRIAL IMPORT INNER MEMBRANE TRANSLOCASE SUBUNIT TIM21"/>
    <property type="match status" value="1"/>
</dbReference>
<keyword evidence="8" id="KW-0813">Transport</keyword>
<name>A0ABQ6NBY0_9STRA</name>
<protein>
    <recommendedName>
        <fullName evidence="8">Mitochondrial import inner membrane translocase subunit Tim21</fullName>
    </recommendedName>
</protein>
<comment type="function">
    <text evidence="8">Essential component of the TIM23 complex, a complex that mediates the translocation of transit peptide-containing proteins across the mitochondrial inner membrane.</text>
</comment>
<evidence type="ECO:0000256" key="7">
    <source>
        <dbReference type="ARBA" id="ARBA00023136"/>
    </source>
</evidence>
<keyword evidence="8" id="KW-0811">Translocation</keyword>
<dbReference type="Gene3D" id="3.10.450.320">
    <property type="entry name" value="Mitochondrial import inner membrane translocase subunit Tim21"/>
    <property type="match status" value="1"/>
</dbReference>
<comment type="similarity">
    <text evidence="2 8">Belongs to the TIM21 family.</text>
</comment>
<evidence type="ECO:0000256" key="2">
    <source>
        <dbReference type="ARBA" id="ARBA00010867"/>
    </source>
</evidence>
<keyword evidence="5" id="KW-1133">Transmembrane helix</keyword>
<keyword evidence="11" id="KW-1185">Reference proteome</keyword>
<feature type="compositionally biased region" description="Polar residues" evidence="9">
    <location>
        <begin position="41"/>
        <end position="50"/>
    </location>
</feature>
<evidence type="ECO:0000256" key="6">
    <source>
        <dbReference type="ARBA" id="ARBA00023128"/>
    </source>
</evidence>
<keyword evidence="6 8" id="KW-0496">Mitochondrion</keyword>
<proteinExistence type="inferred from homology"/>
<comment type="caution">
    <text evidence="10">The sequence shown here is derived from an EMBL/GenBank/DDBJ whole genome shotgun (WGS) entry which is preliminary data.</text>
</comment>
<evidence type="ECO:0000256" key="3">
    <source>
        <dbReference type="ARBA" id="ARBA00022692"/>
    </source>
</evidence>
<accession>A0ABQ6NBY0</accession>
<keyword evidence="8" id="KW-0653">Protein transport</keyword>
<evidence type="ECO:0000256" key="1">
    <source>
        <dbReference type="ARBA" id="ARBA00004304"/>
    </source>
</evidence>
<evidence type="ECO:0000313" key="10">
    <source>
        <dbReference type="EMBL" id="GMI52913.1"/>
    </source>
</evidence>
<evidence type="ECO:0000313" key="11">
    <source>
        <dbReference type="Proteomes" id="UP001165060"/>
    </source>
</evidence>
<dbReference type="Proteomes" id="UP001165060">
    <property type="component" value="Unassembled WGS sequence"/>
</dbReference>
<keyword evidence="7" id="KW-0472">Membrane</keyword>
<keyword evidence="4" id="KW-0809">Transit peptide</keyword>
<evidence type="ECO:0000256" key="8">
    <source>
        <dbReference type="RuleBase" id="RU367142"/>
    </source>
</evidence>
<dbReference type="InterPro" id="IPR038552">
    <property type="entry name" value="Tim21_IMS_sf"/>
</dbReference>